<sequence length="67" mass="7912">MPSSVIRAYYYDGLHAVLRIVFMSGAIYDYEAVPEAIYRAMKKARSKGTYFNEAIKDKFRFTRYQDK</sequence>
<gene>
    <name evidence="2" type="ORF">DF182_08000</name>
</gene>
<dbReference type="InterPro" id="IPR025309">
    <property type="entry name" value="KTSC_dom"/>
</dbReference>
<reference evidence="2 3" key="1">
    <citation type="submission" date="2018-05" db="EMBL/GenBank/DDBJ databases">
        <title>Chitinophaga sp. K3CV102501T nov., isolated from isolated from a monsoon evergreen broad-leaved forest soil.</title>
        <authorList>
            <person name="Lv Y."/>
        </authorList>
    </citation>
    <scope>NUCLEOTIDE SEQUENCE [LARGE SCALE GENOMIC DNA]</scope>
    <source>
        <strain evidence="2 3">GDMCC 1.1325</strain>
    </source>
</reference>
<keyword evidence="3" id="KW-1185">Reference proteome</keyword>
<evidence type="ECO:0000313" key="2">
    <source>
        <dbReference type="EMBL" id="RBL92514.1"/>
    </source>
</evidence>
<feature type="domain" description="KTSC" evidence="1">
    <location>
        <begin position="3"/>
        <end position="59"/>
    </location>
</feature>
<dbReference type="EMBL" id="QFFJ01000001">
    <property type="protein sequence ID" value="RBL92514.1"/>
    <property type="molecule type" value="Genomic_DNA"/>
</dbReference>
<dbReference type="OrthoDB" id="8450910at2"/>
<proteinExistence type="predicted"/>
<comment type="caution">
    <text evidence="2">The sequence shown here is derived from an EMBL/GenBank/DDBJ whole genome shotgun (WGS) entry which is preliminary data.</text>
</comment>
<organism evidence="2 3">
    <name type="scientific">Chitinophaga flava</name>
    <dbReference type="NCBI Taxonomy" id="2259036"/>
    <lineage>
        <taxon>Bacteria</taxon>
        <taxon>Pseudomonadati</taxon>
        <taxon>Bacteroidota</taxon>
        <taxon>Chitinophagia</taxon>
        <taxon>Chitinophagales</taxon>
        <taxon>Chitinophagaceae</taxon>
        <taxon>Chitinophaga</taxon>
    </lineage>
</organism>
<evidence type="ECO:0000313" key="3">
    <source>
        <dbReference type="Proteomes" id="UP000253410"/>
    </source>
</evidence>
<dbReference type="Proteomes" id="UP000253410">
    <property type="component" value="Unassembled WGS sequence"/>
</dbReference>
<dbReference type="Pfam" id="PF13619">
    <property type="entry name" value="KTSC"/>
    <property type="match status" value="1"/>
</dbReference>
<protein>
    <submittedName>
        <fullName evidence="2">KTSC domain-containing protein</fullName>
    </submittedName>
</protein>
<dbReference type="AlphaFoldDB" id="A0A365Y3F1"/>
<name>A0A365Y3F1_9BACT</name>
<accession>A0A365Y3F1</accession>
<dbReference type="RefSeq" id="WP_113615116.1">
    <property type="nucleotide sequence ID" value="NZ_QFFJ01000001.1"/>
</dbReference>
<evidence type="ECO:0000259" key="1">
    <source>
        <dbReference type="Pfam" id="PF13619"/>
    </source>
</evidence>